<proteinExistence type="predicted"/>
<gene>
    <name evidence="2" type="ORF">GCM10007879_04740</name>
</gene>
<dbReference type="EMBL" id="BSNI01000001">
    <property type="protein sequence ID" value="GLQ16225.1"/>
    <property type="molecule type" value="Genomic_DNA"/>
</dbReference>
<evidence type="ECO:0000313" key="2">
    <source>
        <dbReference type="EMBL" id="GLQ16225.1"/>
    </source>
</evidence>
<comment type="caution">
    <text evidence="2">The sequence shown here is derived from an EMBL/GenBank/DDBJ whole genome shotgun (WGS) entry which is preliminary data.</text>
</comment>
<sequence>MKKLLLILALISGFAPAAATAQEMPDVSMFKMMLEGNKNSGWVSFREYDGHQWVYFSALVTLRCRLKEVRYSINSDALDEQFDMVPCIPALPFALPSDAPWDATLIRLAPQTAKTLTVQVVFDDDTESEIVTFAPCEGVGDMTCARVVN</sequence>
<keyword evidence="3" id="KW-1185">Reference proteome</keyword>
<reference evidence="2" key="2">
    <citation type="submission" date="2023-01" db="EMBL/GenBank/DDBJ databases">
        <title>Draft genome sequence of Maritalea porphyrae strain NBRC 107169.</title>
        <authorList>
            <person name="Sun Q."/>
            <person name="Mori K."/>
        </authorList>
    </citation>
    <scope>NUCLEOTIDE SEQUENCE</scope>
    <source>
        <strain evidence="2">NBRC 107169</strain>
    </source>
</reference>
<name>A0ABQ5UN07_9HYPH</name>
<reference evidence="2" key="1">
    <citation type="journal article" date="2014" name="Int. J. Syst. Evol. Microbiol.">
        <title>Complete genome of a new Firmicutes species belonging to the dominant human colonic microbiota ('Ruminococcus bicirculans') reveals two chromosomes and a selective capacity to utilize plant glucans.</title>
        <authorList>
            <consortium name="NISC Comparative Sequencing Program"/>
            <person name="Wegmann U."/>
            <person name="Louis P."/>
            <person name="Goesmann A."/>
            <person name="Henrissat B."/>
            <person name="Duncan S.H."/>
            <person name="Flint H.J."/>
        </authorList>
    </citation>
    <scope>NUCLEOTIDE SEQUENCE</scope>
    <source>
        <strain evidence="2">NBRC 107169</strain>
    </source>
</reference>
<dbReference type="Proteomes" id="UP001161405">
    <property type="component" value="Unassembled WGS sequence"/>
</dbReference>
<protein>
    <submittedName>
        <fullName evidence="2">Uncharacterized protein</fullName>
    </submittedName>
</protein>
<organism evidence="2 3">
    <name type="scientific">Maritalea porphyrae</name>
    <dbReference type="NCBI Taxonomy" id="880732"/>
    <lineage>
        <taxon>Bacteria</taxon>
        <taxon>Pseudomonadati</taxon>
        <taxon>Pseudomonadota</taxon>
        <taxon>Alphaproteobacteria</taxon>
        <taxon>Hyphomicrobiales</taxon>
        <taxon>Devosiaceae</taxon>
        <taxon>Maritalea</taxon>
    </lineage>
</organism>
<evidence type="ECO:0000256" key="1">
    <source>
        <dbReference type="SAM" id="SignalP"/>
    </source>
</evidence>
<feature type="chain" id="PRO_5046378439" evidence="1">
    <location>
        <begin position="22"/>
        <end position="149"/>
    </location>
</feature>
<dbReference type="RefSeq" id="WP_284361700.1">
    <property type="nucleotide sequence ID" value="NZ_BSNI01000001.1"/>
</dbReference>
<accession>A0ABQ5UN07</accession>
<keyword evidence="1" id="KW-0732">Signal</keyword>
<feature type="signal peptide" evidence="1">
    <location>
        <begin position="1"/>
        <end position="21"/>
    </location>
</feature>
<evidence type="ECO:0000313" key="3">
    <source>
        <dbReference type="Proteomes" id="UP001161405"/>
    </source>
</evidence>